<evidence type="ECO:0000256" key="2">
    <source>
        <dbReference type="ARBA" id="ARBA00022654"/>
    </source>
</evidence>
<comment type="catalytic activity">
    <reaction evidence="6 8">
        <text>a fatty acyl-[ACP] + S-adenosyl-L-methionine = an N-acyl-L-homoserine lactone + S-methyl-5'-thioadenosine + holo-[ACP] + H(+)</text>
        <dbReference type="Rhea" id="RHEA:10096"/>
        <dbReference type="Rhea" id="RHEA-COMP:9685"/>
        <dbReference type="Rhea" id="RHEA-COMP:14125"/>
        <dbReference type="ChEBI" id="CHEBI:15378"/>
        <dbReference type="ChEBI" id="CHEBI:17509"/>
        <dbReference type="ChEBI" id="CHEBI:55474"/>
        <dbReference type="ChEBI" id="CHEBI:59789"/>
        <dbReference type="ChEBI" id="CHEBI:64479"/>
        <dbReference type="ChEBI" id="CHEBI:138651"/>
        <dbReference type="EC" id="2.3.1.184"/>
    </reaction>
</comment>
<dbReference type="PRINTS" id="PR01549">
    <property type="entry name" value="AUTOINDCRSYN"/>
</dbReference>
<evidence type="ECO:0000256" key="6">
    <source>
        <dbReference type="ARBA" id="ARBA00048576"/>
    </source>
</evidence>
<dbReference type="GO" id="GO:0061579">
    <property type="term" value="F:N-acyl homoserine lactone synthase activity"/>
    <property type="evidence" value="ECO:0007669"/>
    <property type="project" value="UniProtKB-UniRule"/>
</dbReference>
<dbReference type="KEGG" id="rbg:BG454_12020"/>
<dbReference type="Gene3D" id="3.40.630.30">
    <property type="match status" value="1"/>
</dbReference>
<keyword evidence="2 7" id="KW-0673">Quorum sensing</keyword>
<dbReference type="AlphaFoldDB" id="A0A2K8KEN6"/>
<evidence type="ECO:0000313" key="9">
    <source>
        <dbReference type="EMBL" id="ATX67869.1"/>
    </source>
</evidence>
<evidence type="ECO:0000256" key="3">
    <source>
        <dbReference type="ARBA" id="ARBA00022679"/>
    </source>
</evidence>
<dbReference type="InterPro" id="IPR018311">
    <property type="entry name" value="Autoind_synth_CS"/>
</dbReference>
<accession>A0A2K8KEN6</accession>
<dbReference type="STRING" id="441209.GCA_001870665_02183"/>
<dbReference type="EMBL" id="CP024899">
    <property type="protein sequence ID" value="ATX67869.1"/>
    <property type="molecule type" value="Genomic_DNA"/>
</dbReference>
<keyword evidence="5 7" id="KW-0071">Autoinducer synthesis</keyword>
<evidence type="ECO:0000256" key="4">
    <source>
        <dbReference type="ARBA" id="ARBA00022691"/>
    </source>
</evidence>
<evidence type="ECO:0000256" key="8">
    <source>
        <dbReference type="RuleBase" id="RU361135"/>
    </source>
</evidence>
<dbReference type="Pfam" id="PF00765">
    <property type="entry name" value="Autoind_synth"/>
    <property type="match status" value="1"/>
</dbReference>
<evidence type="ECO:0000313" key="10">
    <source>
        <dbReference type="Proteomes" id="UP000228948"/>
    </source>
</evidence>
<keyword evidence="3 8" id="KW-0808">Transferase</keyword>
<dbReference type="GO" id="GO:0009372">
    <property type="term" value="P:quorum sensing"/>
    <property type="evidence" value="ECO:0007669"/>
    <property type="project" value="UniProtKB-UniRule"/>
</dbReference>
<name>A0A2K8KEN6_9RHOB</name>
<dbReference type="EC" id="2.3.1.184" evidence="1 8"/>
<dbReference type="GO" id="GO:0007165">
    <property type="term" value="P:signal transduction"/>
    <property type="evidence" value="ECO:0007669"/>
    <property type="project" value="TreeGrafter"/>
</dbReference>
<dbReference type="InterPro" id="IPR016181">
    <property type="entry name" value="Acyl_CoA_acyltransferase"/>
</dbReference>
<dbReference type="PANTHER" id="PTHR39322:SF1">
    <property type="entry name" value="ISOVALERYL-HOMOSERINE LACTONE SYNTHASE"/>
    <property type="match status" value="1"/>
</dbReference>
<dbReference type="PROSITE" id="PS51187">
    <property type="entry name" value="AUTOINDUCER_SYNTH_2"/>
    <property type="match status" value="1"/>
</dbReference>
<gene>
    <name evidence="9" type="ORF">BG454_12020</name>
</gene>
<organism evidence="9 10">
    <name type="scientific">Roseinatronobacter bogoriensis subsp. barguzinensis</name>
    <dbReference type="NCBI Taxonomy" id="441209"/>
    <lineage>
        <taxon>Bacteria</taxon>
        <taxon>Pseudomonadati</taxon>
        <taxon>Pseudomonadota</taxon>
        <taxon>Alphaproteobacteria</taxon>
        <taxon>Rhodobacterales</taxon>
        <taxon>Paracoccaceae</taxon>
        <taxon>Roseinatronobacter</taxon>
    </lineage>
</organism>
<dbReference type="PANTHER" id="PTHR39322">
    <property type="entry name" value="ACYL-HOMOSERINE-LACTONE SYNTHASE"/>
    <property type="match status" value="1"/>
</dbReference>
<keyword evidence="4 8" id="KW-0949">S-adenosyl-L-methionine</keyword>
<dbReference type="Proteomes" id="UP000228948">
    <property type="component" value="Chromosome"/>
</dbReference>
<dbReference type="InterPro" id="IPR001690">
    <property type="entry name" value="Autoind_synthase"/>
</dbReference>
<dbReference type="SUPFAM" id="SSF55729">
    <property type="entry name" value="Acyl-CoA N-acyltransferases (Nat)"/>
    <property type="match status" value="1"/>
</dbReference>
<proteinExistence type="inferred from homology"/>
<evidence type="ECO:0000256" key="7">
    <source>
        <dbReference type="PROSITE-ProRule" id="PRU00533"/>
    </source>
</evidence>
<keyword evidence="10" id="KW-1185">Reference proteome</keyword>
<dbReference type="OrthoDB" id="6169313at2"/>
<evidence type="ECO:0000256" key="1">
    <source>
        <dbReference type="ARBA" id="ARBA00012340"/>
    </source>
</evidence>
<comment type="similarity">
    <text evidence="7 8">Belongs to the autoinducer synthase family.</text>
</comment>
<reference evidence="9 10" key="1">
    <citation type="submission" date="2017-11" db="EMBL/GenBank/DDBJ databases">
        <title>Revised Sequence and Annotation of the Rhodobaca barguzinensis strain alga05 Genome.</title>
        <authorList>
            <person name="Kopejtka K."/>
            <person name="Tomasch J.M."/>
            <person name="Bunk B."/>
            <person name="Koblizek M."/>
        </authorList>
    </citation>
    <scope>NUCLEOTIDE SEQUENCE [LARGE SCALE GENOMIC DNA]</scope>
    <source>
        <strain evidence="10">alga05</strain>
    </source>
</reference>
<sequence length="273" mass="29552">MILVVDALNKHVHGGILDEMFRLRARVFGERLGWDVKIEDGREIDEFDHLDPAYVIGLDEDDNVVACVRALQTTGPHMLADVFSDILQGQAPLRSATLWESTRFCVDTDRLMMTGRGAGTVSLATCELMVGSLEYARASGIEDIITVIDPVMNRVLKRSDNAPYDYVGATVQMGKTKALAALLDCSEERIARVRAFAGIEGDVFVDEDALSARRALRAKAASMSGNLSTEVLQYLIEQLDAATTEHEVSAALALAEQLVGPGNEPSGKAVAAE</sequence>
<protein>
    <recommendedName>
        <fullName evidence="1 8">Acyl-homoserine-lactone synthase</fullName>
        <ecNumber evidence="1 8">2.3.1.184</ecNumber>
    </recommendedName>
    <alternativeName>
        <fullName evidence="8">Autoinducer synthesis protein</fullName>
    </alternativeName>
</protein>
<dbReference type="PROSITE" id="PS00949">
    <property type="entry name" value="AUTOINDUCER_SYNTH_1"/>
    <property type="match status" value="1"/>
</dbReference>
<evidence type="ECO:0000256" key="5">
    <source>
        <dbReference type="ARBA" id="ARBA00022929"/>
    </source>
</evidence>